<evidence type="ECO:0000313" key="1">
    <source>
        <dbReference type="EMBL" id="GAI11309.1"/>
    </source>
</evidence>
<comment type="caution">
    <text evidence="1">The sequence shown here is derived from an EMBL/GenBank/DDBJ whole genome shotgun (WGS) entry which is preliminary data.</text>
</comment>
<protein>
    <submittedName>
        <fullName evidence="1">Uncharacterized protein</fullName>
    </submittedName>
</protein>
<sequence>EPTTREVEQITASPIVEEQAVPSEVVGYPLDHSALKQYGLITRA</sequence>
<feature type="non-terminal residue" evidence="1">
    <location>
        <position position="1"/>
    </location>
</feature>
<organism evidence="1">
    <name type="scientific">marine sediment metagenome</name>
    <dbReference type="NCBI Taxonomy" id="412755"/>
    <lineage>
        <taxon>unclassified sequences</taxon>
        <taxon>metagenomes</taxon>
        <taxon>ecological metagenomes</taxon>
    </lineage>
</organism>
<reference evidence="1" key="1">
    <citation type="journal article" date="2014" name="Front. Microbiol.">
        <title>High frequency of phylogenetically diverse reductive dehalogenase-homologous genes in deep subseafloor sedimentary metagenomes.</title>
        <authorList>
            <person name="Kawai M."/>
            <person name="Futagami T."/>
            <person name="Toyoda A."/>
            <person name="Takaki Y."/>
            <person name="Nishi S."/>
            <person name="Hori S."/>
            <person name="Arai W."/>
            <person name="Tsubouchi T."/>
            <person name="Morono Y."/>
            <person name="Uchiyama I."/>
            <person name="Ito T."/>
            <person name="Fujiyama A."/>
            <person name="Inagaki F."/>
            <person name="Takami H."/>
        </authorList>
    </citation>
    <scope>NUCLEOTIDE SEQUENCE</scope>
    <source>
        <strain evidence="1">Expedition CK06-06</strain>
    </source>
</reference>
<dbReference type="EMBL" id="BARV01010362">
    <property type="protein sequence ID" value="GAI11309.1"/>
    <property type="molecule type" value="Genomic_DNA"/>
</dbReference>
<name>X1MY59_9ZZZZ</name>
<accession>X1MY59</accession>
<dbReference type="AlphaFoldDB" id="X1MY59"/>
<proteinExistence type="predicted"/>
<gene>
    <name evidence="1" type="ORF">S06H3_20081</name>
</gene>